<dbReference type="RefSeq" id="XP_002795473.2">
    <property type="nucleotide sequence ID" value="XM_002795427.2"/>
</dbReference>
<dbReference type="EMBL" id="KN293997">
    <property type="protein sequence ID" value="EEH40973.2"/>
    <property type="molecule type" value="Genomic_DNA"/>
</dbReference>
<gene>
    <name evidence="1" type="ORF">PAAG_02949</name>
</gene>
<protein>
    <submittedName>
        <fullName evidence="1">Uncharacterized protein</fullName>
    </submittedName>
</protein>
<dbReference type="Proteomes" id="UP000002059">
    <property type="component" value="Partially assembled WGS sequence"/>
</dbReference>
<organism evidence="1 2">
    <name type="scientific">Paracoccidioides lutzii (strain ATCC MYA-826 / Pb01)</name>
    <name type="common">Paracoccidioides brasiliensis</name>
    <dbReference type="NCBI Taxonomy" id="502779"/>
    <lineage>
        <taxon>Eukaryota</taxon>
        <taxon>Fungi</taxon>
        <taxon>Dikarya</taxon>
        <taxon>Ascomycota</taxon>
        <taxon>Pezizomycotina</taxon>
        <taxon>Eurotiomycetes</taxon>
        <taxon>Eurotiomycetidae</taxon>
        <taxon>Onygenales</taxon>
        <taxon>Ajellomycetaceae</taxon>
        <taxon>Paracoccidioides</taxon>
    </lineage>
</organism>
<evidence type="ECO:0000313" key="1">
    <source>
        <dbReference type="EMBL" id="EEH40973.2"/>
    </source>
</evidence>
<sequence>MFNVNQPPPGEPAEPTPQFSIPTLVTNVVPFFTRADPTQVRNPRRNDLLNLTVAALLDFLPIHRVVLQVLSLATPRIYPTPNSSRDV</sequence>
<proteinExistence type="predicted"/>
<dbReference type="GeneID" id="9098691"/>
<dbReference type="AlphaFoldDB" id="C1GWQ4"/>
<name>C1GWQ4_PARBA</name>
<dbReference type="KEGG" id="pbl:PAAG_02949"/>
<accession>C1GWQ4</accession>
<dbReference type="HOGENOM" id="CLU_2483959_0_0_1"/>
<dbReference type="VEuPathDB" id="FungiDB:PAAG_02949"/>
<evidence type="ECO:0000313" key="2">
    <source>
        <dbReference type="Proteomes" id="UP000002059"/>
    </source>
</evidence>
<keyword evidence="2" id="KW-1185">Reference proteome</keyword>
<reference evidence="1 2" key="1">
    <citation type="journal article" date="2011" name="PLoS Genet.">
        <title>Comparative genomic analysis of human fungal pathogens causing paracoccidioidomycosis.</title>
        <authorList>
            <person name="Desjardins C.A."/>
            <person name="Champion M.D."/>
            <person name="Holder J.W."/>
            <person name="Muszewska A."/>
            <person name="Goldberg J."/>
            <person name="Bailao A.M."/>
            <person name="Brigido M.M."/>
            <person name="Ferreira M.E."/>
            <person name="Garcia A.M."/>
            <person name="Grynberg M."/>
            <person name="Gujja S."/>
            <person name="Heiman D.I."/>
            <person name="Henn M.R."/>
            <person name="Kodira C.D."/>
            <person name="Leon-Narvaez H."/>
            <person name="Longo L.V."/>
            <person name="Ma L.J."/>
            <person name="Malavazi I."/>
            <person name="Matsuo A.L."/>
            <person name="Morais F.V."/>
            <person name="Pereira M."/>
            <person name="Rodriguez-Brito S."/>
            <person name="Sakthikumar S."/>
            <person name="Salem-Izacc S.M."/>
            <person name="Sykes S.M."/>
            <person name="Teixeira M.M."/>
            <person name="Vallejo M.C."/>
            <person name="Walter M.E."/>
            <person name="Yandava C."/>
            <person name="Young S."/>
            <person name="Zeng Q."/>
            <person name="Zucker J."/>
            <person name="Felipe M.S."/>
            <person name="Goldman G.H."/>
            <person name="Haas B.J."/>
            <person name="McEwen J.G."/>
            <person name="Nino-Vega G."/>
            <person name="Puccia R."/>
            <person name="San-Blas G."/>
            <person name="Soares C.M."/>
            <person name="Birren B.W."/>
            <person name="Cuomo C.A."/>
        </authorList>
    </citation>
    <scope>NUCLEOTIDE SEQUENCE [LARGE SCALE GENOMIC DNA]</scope>
    <source>
        <strain evidence="2">ATCC MYA-826 / Pb01</strain>
    </source>
</reference>